<name>A0ABU7KZD5_9ACTN</name>
<feature type="domain" description="Helix-turn-helix" evidence="1">
    <location>
        <begin position="5"/>
        <end position="48"/>
    </location>
</feature>
<dbReference type="InterPro" id="IPR041657">
    <property type="entry name" value="HTH_17"/>
</dbReference>
<reference evidence="2 3" key="1">
    <citation type="submission" date="2023-07" db="EMBL/GenBank/DDBJ databases">
        <authorList>
            <person name="Girao M."/>
            <person name="Carvalho M.F."/>
        </authorList>
    </citation>
    <scope>NUCLEOTIDE SEQUENCE [LARGE SCALE GENOMIC DNA]</scope>
    <source>
        <strain evidence="2 3">66/93</strain>
    </source>
</reference>
<dbReference type="EMBL" id="JAUUCC010000123">
    <property type="protein sequence ID" value="MEE2054668.1"/>
    <property type="molecule type" value="Genomic_DNA"/>
</dbReference>
<dbReference type="Proteomes" id="UP001348641">
    <property type="component" value="Unassembled WGS sequence"/>
</dbReference>
<gene>
    <name evidence="2" type="ORF">Q8A49_29640</name>
</gene>
<dbReference type="RefSeq" id="WP_330161497.1">
    <property type="nucleotide sequence ID" value="NZ_JAUUCC010000123.1"/>
</dbReference>
<evidence type="ECO:0000313" key="3">
    <source>
        <dbReference type="Proteomes" id="UP001348641"/>
    </source>
</evidence>
<sequence length="176" mass="19042">MTITYSAAAAAQLADVTLSTVYTWARMGAVAAHKAGRRWVINAASLAHRISLGIRRTRKATTMDLDTTYTTTLAGYGELTITPKVKRRADRTVVRGIMPLLADKLAEIPAADRPHVELLLHGAMIAILDNEDTAPDNGLTTSRDNGRLLTTYQGHPALTTDEVLDLAAQIRTHLNG</sequence>
<evidence type="ECO:0000313" key="2">
    <source>
        <dbReference type="EMBL" id="MEE2054668.1"/>
    </source>
</evidence>
<proteinExistence type="predicted"/>
<protein>
    <submittedName>
        <fullName evidence="2">Helix-turn-helix domain-containing protein</fullName>
    </submittedName>
</protein>
<organism evidence="2 3">
    <name type="scientific">Nocardiopsis tropica</name>
    <dbReference type="NCBI Taxonomy" id="109330"/>
    <lineage>
        <taxon>Bacteria</taxon>
        <taxon>Bacillati</taxon>
        <taxon>Actinomycetota</taxon>
        <taxon>Actinomycetes</taxon>
        <taxon>Streptosporangiales</taxon>
        <taxon>Nocardiopsidaceae</taxon>
        <taxon>Nocardiopsis</taxon>
    </lineage>
</organism>
<accession>A0ABU7KZD5</accession>
<dbReference type="Pfam" id="PF12728">
    <property type="entry name" value="HTH_17"/>
    <property type="match status" value="1"/>
</dbReference>
<evidence type="ECO:0000259" key="1">
    <source>
        <dbReference type="Pfam" id="PF12728"/>
    </source>
</evidence>
<comment type="caution">
    <text evidence="2">The sequence shown here is derived from an EMBL/GenBank/DDBJ whole genome shotgun (WGS) entry which is preliminary data.</text>
</comment>